<feature type="transmembrane region" description="Helical" evidence="2">
    <location>
        <begin position="122"/>
        <end position="144"/>
    </location>
</feature>
<keyword evidence="2" id="KW-1133">Transmembrane helix</keyword>
<keyword evidence="4" id="KW-1185">Reference proteome</keyword>
<organism evidence="3 4">
    <name type="scientific">Seminavis robusta</name>
    <dbReference type="NCBI Taxonomy" id="568900"/>
    <lineage>
        <taxon>Eukaryota</taxon>
        <taxon>Sar</taxon>
        <taxon>Stramenopiles</taxon>
        <taxon>Ochrophyta</taxon>
        <taxon>Bacillariophyta</taxon>
        <taxon>Bacillariophyceae</taxon>
        <taxon>Bacillariophycidae</taxon>
        <taxon>Naviculales</taxon>
        <taxon>Naviculaceae</taxon>
        <taxon>Seminavis</taxon>
    </lineage>
</organism>
<evidence type="ECO:0000313" key="3">
    <source>
        <dbReference type="EMBL" id="CAB9522877.1"/>
    </source>
</evidence>
<accession>A0A9N8EJK7</accession>
<dbReference type="AlphaFoldDB" id="A0A9N8EJK7"/>
<comment type="caution">
    <text evidence="3">The sequence shown here is derived from an EMBL/GenBank/DDBJ whole genome shotgun (WGS) entry which is preliminary data.</text>
</comment>
<dbReference type="Proteomes" id="UP001153069">
    <property type="component" value="Unassembled WGS sequence"/>
</dbReference>
<reference evidence="3" key="1">
    <citation type="submission" date="2020-06" db="EMBL/GenBank/DDBJ databases">
        <authorList>
            <consortium name="Plant Systems Biology data submission"/>
        </authorList>
    </citation>
    <scope>NUCLEOTIDE SEQUENCE</scope>
    <source>
        <strain evidence="3">D6</strain>
    </source>
</reference>
<keyword evidence="2" id="KW-0812">Transmembrane</keyword>
<protein>
    <submittedName>
        <fullName evidence="3">Uncharacterized protein</fullName>
    </submittedName>
</protein>
<keyword evidence="2" id="KW-0472">Membrane</keyword>
<proteinExistence type="predicted"/>
<evidence type="ECO:0000256" key="1">
    <source>
        <dbReference type="SAM" id="MobiDB-lite"/>
    </source>
</evidence>
<dbReference type="EMBL" id="CAICTM010001350">
    <property type="protein sequence ID" value="CAB9522877.1"/>
    <property type="molecule type" value="Genomic_DNA"/>
</dbReference>
<feature type="transmembrane region" description="Helical" evidence="2">
    <location>
        <begin position="89"/>
        <end position="110"/>
    </location>
</feature>
<feature type="transmembrane region" description="Helical" evidence="2">
    <location>
        <begin position="164"/>
        <end position="186"/>
    </location>
</feature>
<evidence type="ECO:0000256" key="2">
    <source>
        <dbReference type="SAM" id="Phobius"/>
    </source>
</evidence>
<evidence type="ECO:0000313" key="4">
    <source>
        <dbReference type="Proteomes" id="UP001153069"/>
    </source>
</evidence>
<feature type="region of interest" description="Disordered" evidence="1">
    <location>
        <begin position="1"/>
        <end position="81"/>
    </location>
</feature>
<gene>
    <name evidence="3" type="ORF">SEMRO_1352_G265320.1</name>
</gene>
<feature type="compositionally biased region" description="Pro residues" evidence="1">
    <location>
        <begin position="70"/>
        <end position="81"/>
    </location>
</feature>
<feature type="compositionally biased region" description="Low complexity" evidence="1">
    <location>
        <begin position="1"/>
        <end position="41"/>
    </location>
</feature>
<feature type="transmembrane region" description="Helical" evidence="2">
    <location>
        <begin position="198"/>
        <end position="224"/>
    </location>
</feature>
<name>A0A9N8EJK7_9STRA</name>
<feature type="compositionally biased region" description="Low complexity" evidence="1">
    <location>
        <begin position="55"/>
        <end position="67"/>
    </location>
</feature>
<sequence>MVGSSSSSSSAAAPLLPLHQQQSQQQQSPTRSTVSRASNSDSMRRSRRRPRPLPRRSSSSPLSTLRRQTPPSPVQVQPPPLDRLHSGSAVAGFVVGTTFEAILIGLLAFLQLRGNIPETDPLLAYAILCLVVLLAWSLLFQFVLSQLDALCPPLQKYDPQSNLYGHFNMGLAWGMGLECTLLQFIFSKHHSSVLSSLLVSPSIGIVSLVFGVGCVGMTVMRTYYQQNSSSQNKLFHSSSSSYQRLQDPHNVAGMV</sequence>
<feature type="compositionally biased region" description="Basic residues" evidence="1">
    <location>
        <begin position="45"/>
        <end position="54"/>
    </location>
</feature>